<proteinExistence type="predicted"/>
<dbReference type="InterPro" id="IPR043128">
    <property type="entry name" value="Rev_trsase/Diguanyl_cyclase"/>
</dbReference>
<gene>
    <name evidence="7" type="ORF">BGX16_2012</name>
</gene>
<reference evidence="7 8" key="1">
    <citation type="submission" date="2017-11" db="EMBL/GenBank/DDBJ databases">
        <title>Animal gut microbial communities from fecal samples from Wisconsin, USA.</title>
        <authorList>
            <person name="Neumann A."/>
        </authorList>
    </citation>
    <scope>NUCLEOTIDE SEQUENCE [LARGE SCALE GENOMIC DNA]</scope>
    <source>
        <strain evidence="7 8">UWS3</strain>
    </source>
</reference>
<feature type="region of interest" description="Disordered" evidence="3">
    <location>
        <begin position="577"/>
        <end position="605"/>
    </location>
</feature>
<dbReference type="InterPro" id="IPR003660">
    <property type="entry name" value="HAMP_dom"/>
</dbReference>
<evidence type="ECO:0000256" key="3">
    <source>
        <dbReference type="SAM" id="MobiDB-lite"/>
    </source>
</evidence>
<evidence type="ECO:0000259" key="5">
    <source>
        <dbReference type="PROSITE" id="PS50885"/>
    </source>
</evidence>
<protein>
    <recommendedName>
        <fullName evidence="1">diguanylate cyclase</fullName>
        <ecNumber evidence="1">2.7.7.65</ecNumber>
    </recommendedName>
</protein>
<dbReference type="GO" id="GO:0052621">
    <property type="term" value="F:diguanylate cyclase activity"/>
    <property type="evidence" value="ECO:0007669"/>
    <property type="project" value="UniProtKB-EC"/>
</dbReference>
<dbReference type="GO" id="GO:0007165">
    <property type="term" value="P:signal transduction"/>
    <property type="evidence" value="ECO:0007669"/>
    <property type="project" value="InterPro"/>
</dbReference>
<keyword evidence="8" id="KW-1185">Reference proteome</keyword>
<feature type="compositionally biased region" description="Polar residues" evidence="3">
    <location>
        <begin position="583"/>
        <end position="597"/>
    </location>
</feature>
<feature type="domain" description="GGDEF" evidence="6">
    <location>
        <begin position="430"/>
        <end position="562"/>
    </location>
</feature>
<dbReference type="InterPro" id="IPR000160">
    <property type="entry name" value="GGDEF_dom"/>
</dbReference>
<dbReference type="SUPFAM" id="SSF55073">
    <property type="entry name" value="Nucleotide cyclase"/>
    <property type="match status" value="1"/>
</dbReference>
<sequence length="605" mass="68715">MSKGTGNIKSNIPLVNTIAFRSLMAFALAFFVVLFGGAIFMISNQLNLVKKEAQEQNKLSLHQVMTVIEGQYDLFLGRLTLLATTPYIENQDPTESGGFLKGYNVAPLFIPGEHVVLYNSKHEKVSDNSMVGIARVNTAYHELKDFNAVEPQHPYISPLFWEQHTPKKIVAVLVENRAKANGFLAASFSFRRLWEIFESYKLGNKGFFVIVDESDVIVYHPNIRQWVNGQARAQDLGLESFNAKNFTPSQPNFTLIDGEEYLVNYEYNPRIKLGVLAIQPMIEVEASAKTFSKIFLYIGIISLIAILIITVWIFYRIETPIQALINKMLVIADGNYEESSGITSTKNNEIHVLACVFDKMRLTIREKMSALAEHQANLEQEVYKRTEELAKANELLKMISRTDELTQLPNRRDIREKISYEISRFDRSKRKFSFLFVDIDKFKDINDHYGHICGDLVLKTVAETMKKSLRKQDIVSRWGGEEFLTLLPETPLGGAKLVAERLRKKIEETKISFANQSLHVTVTVGVAEYDERLGMDYSINLADRALYEGKQTGRNKIVLFNPEDISEDDLKAAKDELKYAKGQFNSENQSPPTGEQDSSSKEKDA</sequence>
<evidence type="ECO:0000313" key="8">
    <source>
        <dbReference type="Proteomes" id="UP000231134"/>
    </source>
</evidence>
<dbReference type="InterPro" id="IPR050469">
    <property type="entry name" value="Diguanylate_Cyclase"/>
</dbReference>
<evidence type="ECO:0000313" key="7">
    <source>
        <dbReference type="EMBL" id="PJJ41998.1"/>
    </source>
</evidence>
<comment type="catalytic activity">
    <reaction evidence="2">
        <text>2 GTP = 3',3'-c-di-GMP + 2 diphosphate</text>
        <dbReference type="Rhea" id="RHEA:24898"/>
        <dbReference type="ChEBI" id="CHEBI:33019"/>
        <dbReference type="ChEBI" id="CHEBI:37565"/>
        <dbReference type="ChEBI" id="CHEBI:58805"/>
        <dbReference type="EC" id="2.7.7.65"/>
    </reaction>
</comment>
<dbReference type="PANTHER" id="PTHR45138">
    <property type="entry name" value="REGULATORY COMPONENTS OF SENSORY TRANSDUCTION SYSTEM"/>
    <property type="match status" value="1"/>
</dbReference>
<dbReference type="EC" id="2.7.7.65" evidence="1"/>
<dbReference type="Gene3D" id="3.30.450.20">
    <property type="entry name" value="PAS domain"/>
    <property type="match status" value="1"/>
</dbReference>
<feature type="transmembrane region" description="Helical" evidence="4">
    <location>
        <begin position="20"/>
        <end position="42"/>
    </location>
</feature>
<dbReference type="Gene3D" id="6.10.340.10">
    <property type="match status" value="1"/>
</dbReference>
<organism evidence="7 8">
    <name type="scientific">Hallerella succinigenes</name>
    <dbReference type="NCBI Taxonomy" id="1896222"/>
    <lineage>
        <taxon>Bacteria</taxon>
        <taxon>Pseudomonadati</taxon>
        <taxon>Fibrobacterota</taxon>
        <taxon>Fibrobacteria</taxon>
        <taxon>Fibrobacterales</taxon>
        <taxon>Fibrobacteraceae</taxon>
        <taxon>Hallerella</taxon>
    </lineage>
</organism>
<comment type="caution">
    <text evidence="7">The sequence shown here is derived from an EMBL/GenBank/DDBJ whole genome shotgun (WGS) entry which is preliminary data.</text>
</comment>
<dbReference type="SMART" id="SM00267">
    <property type="entry name" value="GGDEF"/>
    <property type="match status" value="1"/>
</dbReference>
<evidence type="ECO:0000256" key="4">
    <source>
        <dbReference type="SAM" id="Phobius"/>
    </source>
</evidence>
<dbReference type="CDD" id="cd01949">
    <property type="entry name" value="GGDEF"/>
    <property type="match status" value="1"/>
</dbReference>
<accession>A0A2M9A8L0</accession>
<name>A0A2M9A8L0_9BACT</name>
<dbReference type="AlphaFoldDB" id="A0A2M9A8L0"/>
<dbReference type="NCBIfam" id="TIGR00254">
    <property type="entry name" value="GGDEF"/>
    <property type="match status" value="1"/>
</dbReference>
<dbReference type="Proteomes" id="UP000231134">
    <property type="component" value="Unassembled WGS sequence"/>
</dbReference>
<dbReference type="Gene3D" id="3.30.70.270">
    <property type="match status" value="1"/>
</dbReference>
<evidence type="ECO:0000256" key="1">
    <source>
        <dbReference type="ARBA" id="ARBA00012528"/>
    </source>
</evidence>
<dbReference type="PROSITE" id="PS50887">
    <property type="entry name" value="GGDEF"/>
    <property type="match status" value="1"/>
</dbReference>
<keyword evidence="4" id="KW-0472">Membrane</keyword>
<keyword evidence="4" id="KW-1133">Transmembrane helix</keyword>
<dbReference type="PANTHER" id="PTHR45138:SF9">
    <property type="entry name" value="DIGUANYLATE CYCLASE DGCM-RELATED"/>
    <property type="match status" value="1"/>
</dbReference>
<dbReference type="GO" id="GO:0016020">
    <property type="term" value="C:membrane"/>
    <property type="evidence" value="ECO:0007669"/>
    <property type="project" value="InterPro"/>
</dbReference>
<dbReference type="Pfam" id="PF00990">
    <property type="entry name" value="GGDEF"/>
    <property type="match status" value="1"/>
</dbReference>
<feature type="domain" description="HAMP" evidence="5">
    <location>
        <begin position="315"/>
        <end position="369"/>
    </location>
</feature>
<dbReference type="InterPro" id="IPR029787">
    <property type="entry name" value="Nucleotide_cyclase"/>
</dbReference>
<evidence type="ECO:0000259" key="6">
    <source>
        <dbReference type="PROSITE" id="PS50887"/>
    </source>
</evidence>
<feature type="transmembrane region" description="Helical" evidence="4">
    <location>
        <begin position="294"/>
        <end position="315"/>
    </location>
</feature>
<evidence type="ECO:0000256" key="2">
    <source>
        <dbReference type="ARBA" id="ARBA00034247"/>
    </source>
</evidence>
<dbReference type="EMBL" id="PGEX01000001">
    <property type="protein sequence ID" value="PJJ41998.1"/>
    <property type="molecule type" value="Genomic_DNA"/>
</dbReference>
<dbReference type="PROSITE" id="PS50885">
    <property type="entry name" value="HAMP"/>
    <property type="match status" value="1"/>
</dbReference>
<dbReference type="FunFam" id="3.30.70.270:FF:000001">
    <property type="entry name" value="Diguanylate cyclase domain protein"/>
    <property type="match status" value="1"/>
</dbReference>
<keyword evidence="4" id="KW-0812">Transmembrane</keyword>